<organism evidence="1">
    <name type="scientific">Woronichinia naegeliana WA131</name>
    <dbReference type="NCBI Taxonomy" id="2824559"/>
    <lineage>
        <taxon>Bacteria</taxon>
        <taxon>Bacillati</taxon>
        <taxon>Cyanobacteriota</taxon>
        <taxon>Cyanophyceae</taxon>
        <taxon>Synechococcales</taxon>
        <taxon>Coelosphaeriaceae</taxon>
        <taxon>Woronichinia</taxon>
    </lineage>
</organism>
<dbReference type="KEGG" id="wna:KA717_01050"/>
<dbReference type="InterPro" id="IPR009057">
    <property type="entry name" value="Homeodomain-like_sf"/>
</dbReference>
<dbReference type="SUPFAM" id="SSF46689">
    <property type="entry name" value="Homeodomain-like"/>
    <property type="match status" value="1"/>
</dbReference>
<dbReference type="Pfam" id="PF04255">
    <property type="entry name" value="DUF433"/>
    <property type="match status" value="1"/>
</dbReference>
<dbReference type="PANTHER" id="PTHR34849:SF3">
    <property type="entry name" value="SSR2962 PROTEIN"/>
    <property type="match status" value="1"/>
</dbReference>
<dbReference type="InterPro" id="IPR007367">
    <property type="entry name" value="DUF433"/>
</dbReference>
<dbReference type="Proteomes" id="UP001065613">
    <property type="component" value="Chromosome"/>
</dbReference>
<dbReference type="PANTHER" id="PTHR34849">
    <property type="entry name" value="SSL5025 PROTEIN"/>
    <property type="match status" value="1"/>
</dbReference>
<sequence>MLLTRITLDPQKEGGKPYIRELQIPVATVVSLFAEGMRDQEILNAFPGLEKEDIQEALYYAAQAIQYNGENKEILQKISRKENFSLSLSQLPYVSDEEQKDIEEHFGSPSDYDRADFVDMTDWVKNEVSPE</sequence>
<dbReference type="InterPro" id="IPR036388">
    <property type="entry name" value="WH-like_DNA-bd_sf"/>
</dbReference>
<name>A0A977KX84_9CYAN</name>
<proteinExistence type="predicted"/>
<accession>A0A977KX84</accession>
<dbReference type="AlphaFoldDB" id="A0A977KX84"/>
<gene>
    <name evidence="1" type="ORF">KA717_01050</name>
</gene>
<dbReference type="EMBL" id="CP073041">
    <property type="protein sequence ID" value="UXE61604.1"/>
    <property type="molecule type" value="Genomic_DNA"/>
</dbReference>
<protein>
    <submittedName>
        <fullName evidence="1">DUF433 domain-containing protein</fullName>
    </submittedName>
</protein>
<dbReference type="Gene3D" id="1.10.10.10">
    <property type="entry name" value="Winged helix-like DNA-binding domain superfamily/Winged helix DNA-binding domain"/>
    <property type="match status" value="1"/>
</dbReference>
<evidence type="ECO:0000313" key="1">
    <source>
        <dbReference type="EMBL" id="UXE61604.1"/>
    </source>
</evidence>
<reference evidence="1" key="1">
    <citation type="submission" date="2021-04" db="EMBL/GenBank/DDBJ databases">
        <title>Genome sequence of Woronichinia naegeliana from Washington state freshwater lake bloom.</title>
        <authorList>
            <person name="Dreher T.W."/>
        </authorList>
    </citation>
    <scope>NUCLEOTIDE SEQUENCE</scope>
    <source>
        <strain evidence="1">WA131</strain>
    </source>
</reference>